<organism evidence="2 3">
    <name type="scientific">Variibacter gotjawalensis</name>
    <dbReference type="NCBI Taxonomy" id="1333996"/>
    <lineage>
        <taxon>Bacteria</taxon>
        <taxon>Pseudomonadati</taxon>
        <taxon>Pseudomonadota</taxon>
        <taxon>Alphaproteobacteria</taxon>
        <taxon>Hyphomicrobiales</taxon>
        <taxon>Nitrobacteraceae</taxon>
        <taxon>Variibacter</taxon>
    </lineage>
</organism>
<dbReference type="RefSeq" id="WP_096357408.1">
    <property type="nucleotide sequence ID" value="NZ_AP014946.1"/>
</dbReference>
<dbReference type="AlphaFoldDB" id="A0A0S3PY13"/>
<keyword evidence="1" id="KW-0732">Signal</keyword>
<name>A0A0S3PY13_9BRAD</name>
<evidence type="ECO:0000313" key="2">
    <source>
        <dbReference type="EMBL" id="BAT60842.1"/>
    </source>
</evidence>
<dbReference type="EMBL" id="AP014946">
    <property type="protein sequence ID" value="BAT60842.1"/>
    <property type="molecule type" value="Genomic_DNA"/>
</dbReference>
<sequence length="232" mass="24851">MKYAVAVALLFAALTSAHAEDDRRCVDSHIDQDPSTLQLGRIAGDEKRKYFFAGSDRAPECPAATVGCIEKAYLVPGDRVLVAPSQRVPGFVCAAFVSRKGTATVGWLAEAAVEAKPPPAAGAAEWIGTWKYLNATIKITRGKKPGTLTLEGDSFAQRYQSVNTGGFSGTDVPLQGNAIGFAMKQDETVPFEKAEQYDCALKLARLNDLMVVRDTGSCGGAGVYFGGYYRRK</sequence>
<dbReference type="Proteomes" id="UP000236884">
    <property type="component" value="Chromosome"/>
</dbReference>
<dbReference type="OrthoDB" id="6847114at2"/>
<proteinExistence type="predicted"/>
<feature type="signal peptide" evidence="1">
    <location>
        <begin position="1"/>
        <end position="19"/>
    </location>
</feature>
<evidence type="ECO:0000256" key="1">
    <source>
        <dbReference type="SAM" id="SignalP"/>
    </source>
</evidence>
<keyword evidence="3" id="KW-1185">Reference proteome</keyword>
<gene>
    <name evidence="2" type="ORF">GJW-30_1_03392</name>
</gene>
<protein>
    <submittedName>
        <fullName evidence="2">Uncharacterized protein</fullName>
    </submittedName>
</protein>
<reference evidence="2 3" key="1">
    <citation type="submission" date="2015-08" db="EMBL/GenBank/DDBJ databases">
        <title>Investigation of the bacterial diversity of lava forest soil.</title>
        <authorList>
            <person name="Lee J.S."/>
        </authorList>
    </citation>
    <scope>NUCLEOTIDE SEQUENCE [LARGE SCALE GENOMIC DNA]</scope>
    <source>
        <strain evidence="2 3">GJW-30</strain>
    </source>
</reference>
<feature type="chain" id="PRO_5006615942" evidence="1">
    <location>
        <begin position="20"/>
        <end position="232"/>
    </location>
</feature>
<accession>A0A0S3PY13</accession>
<dbReference type="KEGG" id="vgo:GJW-30_1_03392"/>
<evidence type="ECO:0000313" key="3">
    <source>
        <dbReference type="Proteomes" id="UP000236884"/>
    </source>
</evidence>